<dbReference type="Gene3D" id="3.40.50.150">
    <property type="entry name" value="Vaccinia Virus protein VP39"/>
    <property type="match status" value="1"/>
</dbReference>
<evidence type="ECO:0000313" key="10">
    <source>
        <dbReference type="EMBL" id="QNN70933.1"/>
    </source>
</evidence>
<dbReference type="EC" id="2.1.1.197" evidence="3 8"/>
<dbReference type="InterPro" id="IPR029063">
    <property type="entry name" value="SAM-dependent_MTases_sf"/>
</dbReference>
<dbReference type="PANTHER" id="PTHR13090:SF1">
    <property type="entry name" value="ARGININE-HYDROXYLASE NDUFAF5, MITOCHONDRIAL"/>
    <property type="match status" value="1"/>
</dbReference>
<evidence type="ECO:0000313" key="11">
    <source>
        <dbReference type="Proteomes" id="UP000515804"/>
    </source>
</evidence>
<dbReference type="InterPro" id="IPR050602">
    <property type="entry name" value="Malonyl-ACP_OMT"/>
</dbReference>
<dbReference type="EMBL" id="CP060719">
    <property type="protein sequence ID" value="QNN70933.1"/>
    <property type="molecule type" value="Genomic_DNA"/>
</dbReference>
<evidence type="ECO:0000256" key="1">
    <source>
        <dbReference type="ARBA" id="ARBA00000852"/>
    </source>
</evidence>
<evidence type="ECO:0000256" key="7">
    <source>
        <dbReference type="ARBA" id="ARBA00022756"/>
    </source>
</evidence>
<evidence type="ECO:0000256" key="4">
    <source>
        <dbReference type="ARBA" id="ARBA00022603"/>
    </source>
</evidence>
<evidence type="ECO:0000256" key="6">
    <source>
        <dbReference type="ARBA" id="ARBA00022691"/>
    </source>
</evidence>
<dbReference type="SUPFAM" id="SSF53335">
    <property type="entry name" value="S-adenosyl-L-methionine-dependent methyltransferases"/>
    <property type="match status" value="1"/>
</dbReference>
<dbReference type="InterPro" id="IPR011814">
    <property type="entry name" value="BioC"/>
</dbReference>
<feature type="domain" description="Methyltransferase type 11" evidence="9">
    <location>
        <begin position="57"/>
        <end position="165"/>
    </location>
</feature>
<evidence type="ECO:0000259" key="9">
    <source>
        <dbReference type="Pfam" id="PF08241"/>
    </source>
</evidence>
<dbReference type="NCBIfam" id="TIGR02072">
    <property type="entry name" value="BioC"/>
    <property type="match status" value="1"/>
</dbReference>
<dbReference type="Pfam" id="PF08241">
    <property type="entry name" value="Methyltransf_11"/>
    <property type="match status" value="1"/>
</dbReference>
<dbReference type="HAMAP" id="MF_00835">
    <property type="entry name" value="BioC"/>
    <property type="match status" value="1"/>
</dbReference>
<organism evidence="10 11">
    <name type="scientific">Thermomonas carbonis</name>
    <dbReference type="NCBI Taxonomy" id="1463158"/>
    <lineage>
        <taxon>Bacteria</taxon>
        <taxon>Pseudomonadati</taxon>
        <taxon>Pseudomonadota</taxon>
        <taxon>Gammaproteobacteria</taxon>
        <taxon>Lysobacterales</taxon>
        <taxon>Lysobacteraceae</taxon>
        <taxon>Thermomonas</taxon>
    </lineage>
</organism>
<accession>A0A7G9SSV8</accession>
<dbReference type="UniPathway" id="UPA00078"/>
<evidence type="ECO:0000256" key="3">
    <source>
        <dbReference type="ARBA" id="ARBA00012327"/>
    </source>
</evidence>
<dbReference type="CDD" id="cd02440">
    <property type="entry name" value="AdoMet_MTases"/>
    <property type="match status" value="1"/>
</dbReference>
<comment type="function">
    <text evidence="8">Converts the free carboxyl group of a malonyl-thioester to its methyl ester by transfer of a methyl group from S-adenosyl-L-methionine (SAM). It allows to synthesize pimeloyl-ACP via the fatty acid synthetic pathway.</text>
</comment>
<keyword evidence="11" id="KW-1185">Reference proteome</keyword>
<dbReference type="RefSeq" id="WP_187553448.1">
    <property type="nucleotide sequence ID" value="NZ_BMZL01000001.1"/>
</dbReference>
<dbReference type="GO" id="GO:0009102">
    <property type="term" value="P:biotin biosynthetic process"/>
    <property type="evidence" value="ECO:0007669"/>
    <property type="project" value="UniProtKB-UniRule"/>
</dbReference>
<comment type="pathway">
    <text evidence="2 8">Cofactor biosynthesis; biotin biosynthesis.</text>
</comment>
<comment type="similarity">
    <text evidence="8">Belongs to the methyltransferase superfamily.</text>
</comment>
<dbReference type="PANTHER" id="PTHR13090">
    <property type="entry name" value="ARGININE-HYDROXYLASE NDUFAF5, MITOCHONDRIAL"/>
    <property type="match status" value="1"/>
</dbReference>
<name>A0A7G9SSV8_9GAMM</name>
<keyword evidence="7 8" id="KW-0093">Biotin biosynthesis</keyword>
<keyword evidence="5 8" id="KW-0808">Transferase</keyword>
<evidence type="ECO:0000256" key="5">
    <source>
        <dbReference type="ARBA" id="ARBA00022679"/>
    </source>
</evidence>
<dbReference type="GO" id="GO:0032259">
    <property type="term" value="P:methylation"/>
    <property type="evidence" value="ECO:0007669"/>
    <property type="project" value="UniProtKB-KW"/>
</dbReference>
<proteinExistence type="inferred from homology"/>
<dbReference type="InterPro" id="IPR013216">
    <property type="entry name" value="Methyltransf_11"/>
</dbReference>
<comment type="catalytic activity">
    <reaction evidence="1 8">
        <text>malonyl-[ACP] + S-adenosyl-L-methionine = malonyl-[ACP] methyl ester + S-adenosyl-L-homocysteine</text>
        <dbReference type="Rhea" id="RHEA:17105"/>
        <dbReference type="Rhea" id="RHEA-COMP:9623"/>
        <dbReference type="Rhea" id="RHEA-COMP:9954"/>
        <dbReference type="ChEBI" id="CHEBI:57856"/>
        <dbReference type="ChEBI" id="CHEBI:59789"/>
        <dbReference type="ChEBI" id="CHEBI:78449"/>
        <dbReference type="ChEBI" id="CHEBI:78845"/>
        <dbReference type="EC" id="2.1.1.197"/>
    </reaction>
</comment>
<dbReference type="GO" id="GO:0008757">
    <property type="term" value="F:S-adenosylmethionine-dependent methyltransferase activity"/>
    <property type="evidence" value="ECO:0007669"/>
    <property type="project" value="InterPro"/>
</dbReference>
<dbReference type="Proteomes" id="UP000515804">
    <property type="component" value="Chromosome"/>
</dbReference>
<dbReference type="GO" id="GO:0102130">
    <property type="term" value="F:malonyl-CoA methyltransferase activity"/>
    <property type="evidence" value="ECO:0007669"/>
    <property type="project" value="UniProtKB-EC"/>
</dbReference>
<evidence type="ECO:0000256" key="8">
    <source>
        <dbReference type="HAMAP-Rule" id="MF_00835"/>
    </source>
</evidence>
<keyword evidence="6 8" id="KW-0949">S-adenosyl-L-methionine</keyword>
<dbReference type="KEGG" id="tcn:H9L16_04945"/>
<gene>
    <name evidence="8 10" type="primary">bioC</name>
    <name evidence="10" type="ORF">H9L16_04945</name>
</gene>
<keyword evidence="4 8" id="KW-0489">Methyltransferase</keyword>
<dbReference type="GO" id="GO:0010340">
    <property type="term" value="F:carboxyl-O-methyltransferase activity"/>
    <property type="evidence" value="ECO:0007669"/>
    <property type="project" value="UniProtKB-UniRule"/>
</dbReference>
<reference evidence="10 11" key="1">
    <citation type="submission" date="2020-08" db="EMBL/GenBank/DDBJ databases">
        <title>Genome sequence of Thermomonas carbonis KCTC 42013T.</title>
        <authorList>
            <person name="Hyun D.-W."/>
            <person name="Bae J.-W."/>
        </authorList>
    </citation>
    <scope>NUCLEOTIDE SEQUENCE [LARGE SCALE GENOMIC DNA]</scope>
    <source>
        <strain evidence="10 11">KCTC 42013</strain>
    </source>
</reference>
<protein>
    <recommendedName>
        <fullName evidence="3 8">Malonyl-[acyl-carrier protein] O-methyltransferase</fullName>
        <shortName evidence="8">Malonyl-ACP O-methyltransferase</shortName>
        <ecNumber evidence="3 8">2.1.1.197</ecNumber>
    </recommendedName>
    <alternativeName>
        <fullName evidence="8">Biotin synthesis protein BioC</fullName>
    </alternativeName>
</protein>
<evidence type="ECO:0000256" key="2">
    <source>
        <dbReference type="ARBA" id="ARBA00004746"/>
    </source>
</evidence>
<sequence>MSTPLFDARQVRRAFSRSAASYDAAAQLQHAVEARLLESLDYLDDPALNREPPQRVLDLGCGTGRASIAMQKRWPKAQVVSLDLALPMLQQARATSRRAPLLSAKRLSNPFARVPAQVCADARALPLAEASVDVLFSNLCVQWVEDLDALFAGFRRALKPNGLLLVSTFGPETLWELRDAFAHADPSPGSGQAPPPHVSPFADIAGFGDALVRAGFRQPVLDREEETTHYPELASLMRELRAIGATNALASRRHTLTGRSRFAAAANAYEMHRDAQGLPATWETISAMAWAPEAGTPLREGDVDVASIPLSRIPIRRRG</sequence>
<dbReference type="AlphaFoldDB" id="A0A7G9SSV8"/>